<sequence length="774" mass="84654">MGSFSWSVLPQALAESAEELGHIHGGNGGPESSKAGHDHIYISAPPIQGGNEGSEGEVLSAQSGLRPSDLPLREKHAEEETEVVDHSLSSAHEPSVDPTTVPKPPPVALQPPVVMDGEGGREEVGGEEDNSGMAGTGSYRLGVKTARHVVEAIKEASIVAANAVAEVQRVLKGVLVYKQECEARSRAIGEEITLSSSRLYGLAANIARASDALVEMRNSELTKFHDALAEKQHSKDWSAMAQHQQALTANLTAIKRGQEETARDLDMLNSSYLSLEGTIQEQLERLAASAGEASANSYKLLAERFRELSEAKVTEIQQAYNSHRLDELAADRSIMDIITQLKKKGVAVSDISDIFPNEEFEAVRKEFMVRVAKRIKAFFMPVFIVTQTPEEFSDWLYTRYHLVPPMRLLESIIEELSFVNDREAYAVVRVESVNAEVIIRSREPSARDGPGIEAVAGDAVLQGSAASREDEAEERQKMQTQSLTAGRVLPIVSQPSQEALVMTRSNFFGAELVKRFDHLNKSYLRTVVGGQLARRAVLILYVGDRKGEIARPSPNPQEIVRKLDTAEKFCNIFSAPSQEVAALWRQMDAEVPFYSIFFRADPVVFDLIPVSISFEPAKLPPLPPSPLFRGEFGVVQIQASLSGSDWLIPAARPLQAAVAYVNSHSERGGVQAVVSVVEEKGTAFWRSPKQYGVRVLIRSSDSPNLRLRFNRSHEASDPANGLEASSRAVVSLSGEGAVLQYLEQTVAKVILPTIAARASFRRLLFHVCFAGETC</sequence>
<name>A0A1D3D0R3_9EIME</name>
<accession>A0A1D3D0R3</accession>
<dbReference type="VEuPathDB" id="ToxoDB:LOC34618820"/>
<reference evidence="2 3" key="1">
    <citation type="journal article" date="2016" name="BMC Genomics">
        <title>Comparative genomics reveals Cyclospora cayetanensis possesses coccidia-like metabolism and invasion components but unique surface antigens.</title>
        <authorList>
            <person name="Liu S."/>
            <person name="Wang L."/>
            <person name="Zheng H."/>
            <person name="Xu Z."/>
            <person name="Roellig D.M."/>
            <person name="Li N."/>
            <person name="Frace M.A."/>
            <person name="Tang K."/>
            <person name="Arrowood M.J."/>
            <person name="Moss D.M."/>
            <person name="Zhang L."/>
            <person name="Feng Y."/>
            <person name="Xiao L."/>
        </authorList>
    </citation>
    <scope>NUCLEOTIDE SEQUENCE [LARGE SCALE GENOMIC DNA]</scope>
    <source>
        <strain evidence="2 3">CHN_HEN01</strain>
    </source>
</reference>
<dbReference type="Proteomes" id="UP000095192">
    <property type="component" value="Unassembled WGS sequence"/>
</dbReference>
<dbReference type="VEuPathDB" id="ToxoDB:cyc_01894"/>
<organism evidence="2 3">
    <name type="scientific">Cyclospora cayetanensis</name>
    <dbReference type="NCBI Taxonomy" id="88456"/>
    <lineage>
        <taxon>Eukaryota</taxon>
        <taxon>Sar</taxon>
        <taxon>Alveolata</taxon>
        <taxon>Apicomplexa</taxon>
        <taxon>Conoidasida</taxon>
        <taxon>Coccidia</taxon>
        <taxon>Eucoccidiorida</taxon>
        <taxon>Eimeriorina</taxon>
        <taxon>Eimeriidae</taxon>
        <taxon>Cyclospora</taxon>
    </lineage>
</organism>
<evidence type="ECO:0000313" key="2">
    <source>
        <dbReference type="EMBL" id="OEH77025.1"/>
    </source>
</evidence>
<evidence type="ECO:0000256" key="1">
    <source>
        <dbReference type="SAM" id="MobiDB-lite"/>
    </source>
</evidence>
<dbReference type="InParanoid" id="A0A1D3D0R3"/>
<protein>
    <submittedName>
        <fullName evidence="2">Beta adaptin</fullName>
    </submittedName>
</protein>
<evidence type="ECO:0000313" key="3">
    <source>
        <dbReference type="Proteomes" id="UP000095192"/>
    </source>
</evidence>
<feature type="region of interest" description="Disordered" evidence="1">
    <location>
        <begin position="19"/>
        <end position="136"/>
    </location>
</feature>
<proteinExistence type="predicted"/>
<comment type="caution">
    <text evidence="2">The sequence shown here is derived from an EMBL/GenBank/DDBJ whole genome shotgun (WGS) entry which is preliminary data.</text>
</comment>
<keyword evidence="3" id="KW-1185">Reference proteome</keyword>
<gene>
    <name evidence="2" type="ORF">cyc_01894</name>
</gene>
<dbReference type="AlphaFoldDB" id="A0A1D3D0R3"/>
<dbReference type="EMBL" id="JROU02001239">
    <property type="protein sequence ID" value="OEH77025.1"/>
    <property type="molecule type" value="Genomic_DNA"/>
</dbReference>